<dbReference type="Pfam" id="PF00578">
    <property type="entry name" value="AhpC-TSA"/>
    <property type="match status" value="1"/>
</dbReference>
<proteinExistence type="predicted"/>
<organism evidence="2">
    <name type="scientific">hydrothermal vent metagenome</name>
    <dbReference type="NCBI Taxonomy" id="652676"/>
    <lineage>
        <taxon>unclassified sequences</taxon>
        <taxon>metagenomes</taxon>
        <taxon>ecological metagenomes</taxon>
    </lineage>
</organism>
<dbReference type="CDD" id="cd02966">
    <property type="entry name" value="TlpA_like_family"/>
    <property type="match status" value="1"/>
</dbReference>
<dbReference type="PANTHER" id="PTHR42852">
    <property type="entry name" value="THIOL:DISULFIDE INTERCHANGE PROTEIN DSBE"/>
    <property type="match status" value="1"/>
</dbReference>
<reference evidence="2" key="1">
    <citation type="submission" date="2018-06" db="EMBL/GenBank/DDBJ databases">
        <authorList>
            <person name="Zhirakovskaya E."/>
        </authorList>
    </citation>
    <scope>NUCLEOTIDE SEQUENCE</scope>
</reference>
<feature type="domain" description="Thioredoxin" evidence="1">
    <location>
        <begin position="31"/>
        <end position="179"/>
    </location>
</feature>
<sequence>MKNKTQLLFFIIAILTLNTSQSAEISKSGESQHLLYNQDILLQDFSGKNRNINEFTGKGKWLLVMIWASNCHICNAEIQNYIKFNNKHKNKDLTVLGISVDGWQYKDNALEFIRKHKVDFTNLIAAPVVIDHFYKLQTGKSLVGTPSFLLYSPTGELKAEQSGAVPTALIEDFIKKNSKNSSGSAQ</sequence>
<dbReference type="InterPro" id="IPR036249">
    <property type="entry name" value="Thioredoxin-like_sf"/>
</dbReference>
<dbReference type="PROSITE" id="PS51352">
    <property type="entry name" value="THIOREDOXIN_2"/>
    <property type="match status" value="1"/>
</dbReference>
<gene>
    <name evidence="2" type="ORF">MNBD_GAMMA22-3012</name>
</gene>
<dbReference type="InterPro" id="IPR013766">
    <property type="entry name" value="Thioredoxin_domain"/>
</dbReference>
<name>A0A3B0ZC54_9ZZZZ</name>
<evidence type="ECO:0000259" key="1">
    <source>
        <dbReference type="PROSITE" id="PS51352"/>
    </source>
</evidence>
<accession>A0A3B0ZC54</accession>
<dbReference type="AlphaFoldDB" id="A0A3B0ZC54"/>
<dbReference type="GO" id="GO:0016209">
    <property type="term" value="F:antioxidant activity"/>
    <property type="evidence" value="ECO:0007669"/>
    <property type="project" value="InterPro"/>
</dbReference>
<dbReference type="PANTHER" id="PTHR42852:SF13">
    <property type="entry name" value="PROTEIN DIPZ"/>
    <property type="match status" value="1"/>
</dbReference>
<protein>
    <recommendedName>
        <fullName evidence="1">Thioredoxin domain-containing protein</fullName>
    </recommendedName>
</protein>
<dbReference type="Gene3D" id="3.40.30.10">
    <property type="entry name" value="Glutaredoxin"/>
    <property type="match status" value="1"/>
</dbReference>
<dbReference type="InterPro" id="IPR000866">
    <property type="entry name" value="AhpC/TSA"/>
</dbReference>
<dbReference type="GO" id="GO:0016491">
    <property type="term" value="F:oxidoreductase activity"/>
    <property type="evidence" value="ECO:0007669"/>
    <property type="project" value="InterPro"/>
</dbReference>
<dbReference type="InterPro" id="IPR050553">
    <property type="entry name" value="Thioredoxin_ResA/DsbE_sf"/>
</dbReference>
<evidence type="ECO:0000313" key="2">
    <source>
        <dbReference type="EMBL" id="VAW90978.1"/>
    </source>
</evidence>
<dbReference type="SUPFAM" id="SSF52833">
    <property type="entry name" value="Thioredoxin-like"/>
    <property type="match status" value="1"/>
</dbReference>
<dbReference type="EMBL" id="UOFS01000005">
    <property type="protein sequence ID" value="VAW90978.1"/>
    <property type="molecule type" value="Genomic_DNA"/>
</dbReference>